<dbReference type="PANTHER" id="PTHR42743:SF2">
    <property type="entry name" value="AMINODEOXYCHORISMATE LYASE"/>
    <property type="match status" value="1"/>
</dbReference>
<dbReference type="Pfam" id="PF01063">
    <property type="entry name" value="Aminotran_4"/>
    <property type="match status" value="1"/>
</dbReference>
<dbReference type="GO" id="GO:0008696">
    <property type="term" value="F:4-amino-4-deoxychorismate lyase activity"/>
    <property type="evidence" value="ECO:0007669"/>
    <property type="project" value="TreeGrafter"/>
</dbReference>
<reference evidence="2 3" key="1">
    <citation type="submission" date="2016-08" db="EMBL/GenBank/DDBJ databases">
        <authorList>
            <person name="Seilhamer J.J."/>
        </authorList>
    </citation>
    <scope>NUCLEOTIDE SEQUENCE [LARGE SCALE GENOMIC DNA]</scope>
    <source>
        <strain evidence="2 3">CFBP4641</strain>
    </source>
</reference>
<comment type="caution">
    <text evidence="2">The sequence shown here is derived from an EMBL/GenBank/DDBJ whole genome shotgun (WGS) entry which is preliminary data.</text>
</comment>
<comment type="similarity">
    <text evidence="1">Belongs to the class-IV pyridoxal-phosphate-dependent aminotransferase family.</text>
</comment>
<dbReference type="Gene3D" id="3.30.470.10">
    <property type="match status" value="1"/>
</dbReference>
<dbReference type="InterPro" id="IPR043132">
    <property type="entry name" value="BCAT-like_C"/>
</dbReference>
<dbReference type="SUPFAM" id="SSF56752">
    <property type="entry name" value="D-aminoacid aminotransferase-like PLP-dependent enzymes"/>
    <property type="match status" value="1"/>
</dbReference>
<dbReference type="Gene3D" id="3.20.10.10">
    <property type="entry name" value="D-amino Acid Aminotransferase, subunit A, domain 2"/>
    <property type="match status" value="1"/>
</dbReference>
<dbReference type="InterPro" id="IPR001544">
    <property type="entry name" value="Aminotrans_IV"/>
</dbReference>
<dbReference type="GeneID" id="93880137"/>
<dbReference type="NCBIfam" id="NF006734">
    <property type="entry name" value="PRK09266.1"/>
    <property type="match status" value="1"/>
</dbReference>
<dbReference type="Proteomes" id="UP000247346">
    <property type="component" value="Unassembled WGS sequence"/>
</dbReference>
<organism evidence="2 3">
    <name type="scientific">Xanthomonas sacchari</name>
    <dbReference type="NCBI Taxonomy" id="56458"/>
    <lineage>
        <taxon>Bacteria</taxon>
        <taxon>Pseudomonadati</taxon>
        <taxon>Pseudomonadota</taxon>
        <taxon>Gammaproteobacteria</taxon>
        <taxon>Lysobacterales</taxon>
        <taxon>Lysobacteraceae</taxon>
        <taxon>Xanthomonas</taxon>
    </lineage>
</organism>
<dbReference type="GO" id="GO:0008153">
    <property type="term" value="P:4-aminobenzoate biosynthetic process"/>
    <property type="evidence" value="ECO:0007669"/>
    <property type="project" value="TreeGrafter"/>
</dbReference>
<gene>
    <name evidence="2" type="ORF">XsacCFBP4641_15745</name>
</gene>
<evidence type="ECO:0000313" key="3">
    <source>
        <dbReference type="Proteomes" id="UP000247346"/>
    </source>
</evidence>
<accession>A0A2P5Z0W8</accession>
<dbReference type="OrthoDB" id="8912228at2"/>
<evidence type="ECO:0000256" key="1">
    <source>
        <dbReference type="ARBA" id="ARBA00009320"/>
    </source>
</evidence>
<proteinExistence type="inferred from homology"/>
<dbReference type="InterPro" id="IPR050571">
    <property type="entry name" value="Class-IV_PLP-Dep_Aminotrnsfr"/>
</dbReference>
<dbReference type="InterPro" id="IPR043131">
    <property type="entry name" value="BCAT-like_N"/>
</dbReference>
<dbReference type="GO" id="GO:0005829">
    <property type="term" value="C:cytosol"/>
    <property type="evidence" value="ECO:0007669"/>
    <property type="project" value="TreeGrafter"/>
</dbReference>
<dbReference type="EMBL" id="MDEK01000015">
    <property type="protein sequence ID" value="PPU81035.1"/>
    <property type="molecule type" value="Genomic_DNA"/>
</dbReference>
<sequence length="266" mass="28384">MTSQVFHRGQPAGAELLAAAALVNYGHFSTMQVRNGAVRGFDLHLQRLQQANAALFGSALPHERVRDELRAALAAFGTGDASLRVTVFSPAFTLRLAGADCAVELLLSLAPPAQAEAAPLRLRSGVFARETPHLKHVGTFGAFYQRRLAQQAGSDDALFVDAKGQVAEGPTWNLGLWDGACLHWPQAPALHGTQQRLLQAGLAELGVAQEVRPLPLQAFGPDVAAFTCNARGQQPVAAVDGRALRPAEDLLALLEEALRTQPWQAI</sequence>
<dbReference type="PANTHER" id="PTHR42743">
    <property type="entry name" value="AMINO-ACID AMINOTRANSFERASE"/>
    <property type="match status" value="1"/>
</dbReference>
<dbReference type="STRING" id="56458.SB85_06685"/>
<dbReference type="RefSeq" id="WP_010342241.1">
    <property type="nucleotide sequence ID" value="NZ_CP132343.1"/>
</dbReference>
<dbReference type="AlphaFoldDB" id="A0A2P5Z0W8"/>
<name>A0A2P5Z0W8_9XANT</name>
<evidence type="ECO:0008006" key="4">
    <source>
        <dbReference type="Google" id="ProtNLM"/>
    </source>
</evidence>
<evidence type="ECO:0000313" key="2">
    <source>
        <dbReference type="EMBL" id="PPU81035.1"/>
    </source>
</evidence>
<protein>
    <recommendedName>
        <fullName evidence="4">Aminotransferase</fullName>
    </recommendedName>
</protein>
<dbReference type="InterPro" id="IPR036038">
    <property type="entry name" value="Aminotransferase-like"/>
</dbReference>